<keyword evidence="3" id="KW-1185">Reference proteome</keyword>
<evidence type="ECO:0000313" key="2">
    <source>
        <dbReference type="EMBL" id="KAG2286878.1"/>
    </source>
</evidence>
<sequence>MSEMEFLTLGWILYRSNQADRANSTKTRGRGSSQFDQDPTPVPQAPDPVRLEVIIELSQDYRMNPQQVVSKPRFRAIQGFIGNGSRSVLKENQRRVGGVEVLIALLFETEESADVARYAMSSVKKEEDDVCLWKTTTSETEERKGRCNQSGWFLIL</sequence>
<reference evidence="2 3" key="1">
    <citation type="submission" date="2020-02" db="EMBL/GenBank/DDBJ databases">
        <authorList>
            <person name="Ma Q."/>
            <person name="Huang Y."/>
            <person name="Song X."/>
            <person name="Pei D."/>
        </authorList>
    </citation>
    <scope>NUCLEOTIDE SEQUENCE [LARGE SCALE GENOMIC DNA]</scope>
    <source>
        <strain evidence="2">Sxm20200214</strain>
        <tissue evidence="2">Leaf</tissue>
    </source>
</reference>
<feature type="compositionally biased region" description="Polar residues" evidence="1">
    <location>
        <begin position="22"/>
        <end position="37"/>
    </location>
</feature>
<dbReference type="AlphaFoldDB" id="A0A8X7RH95"/>
<evidence type="ECO:0000256" key="1">
    <source>
        <dbReference type="SAM" id="MobiDB-lite"/>
    </source>
</evidence>
<protein>
    <submittedName>
        <fullName evidence="2">Uncharacterized protein</fullName>
    </submittedName>
</protein>
<proteinExistence type="predicted"/>
<evidence type="ECO:0000313" key="3">
    <source>
        <dbReference type="Proteomes" id="UP000886595"/>
    </source>
</evidence>
<comment type="caution">
    <text evidence="2">The sequence shown here is derived from an EMBL/GenBank/DDBJ whole genome shotgun (WGS) entry which is preliminary data.</text>
</comment>
<dbReference type="EMBL" id="JAAMPC010000010">
    <property type="protein sequence ID" value="KAG2286878.1"/>
    <property type="molecule type" value="Genomic_DNA"/>
</dbReference>
<gene>
    <name evidence="2" type="ORF">Bca52824_046482</name>
</gene>
<feature type="region of interest" description="Disordered" evidence="1">
    <location>
        <begin position="22"/>
        <end position="46"/>
    </location>
</feature>
<accession>A0A8X7RH95</accession>
<name>A0A8X7RH95_BRACI</name>
<organism evidence="2 3">
    <name type="scientific">Brassica carinata</name>
    <name type="common">Ethiopian mustard</name>
    <name type="synonym">Abyssinian cabbage</name>
    <dbReference type="NCBI Taxonomy" id="52824"/>
    <lineage>
        <taxon>Eukaryota</taxon>
        <taxon>Viridiplantae</taxon>
        <taxon>Streptophyta</taxon>
        <taxon>Embryophyta</taxon>
        <taxon>Tracheophyta</taxon>
        <taxon>Spermatophyta</taxon>
        <taxon>Magnoliopsida</taxon>
        <taxon>eudicotyledons</taxon>
        <taxon>Gunneridae</taxon>
        <taxon>Pentapetalae</taxon>
        <taxon>rosids</taxon>
        <taxon>malvids</taxon>
        <taxon>Brassicales</taxon>
        <taxon>Brassicaceae</taxon>
        <taxon>Brassiceae</taxon>
        <taxon>Brassica</taxon>
    </lineage>
</organism>
<dbReference type="Proteomes" id="UP000886595">
    <property type="component" value="Unassembled WGS sequence"/>
</dbReference>